<evidence type="ECO:0000256" key="2">
    <source>
        <dbReference type="ARBA" id="ARBA00012980"/>
    </source>
</evidence>
<keyword evidence="6 12" id="KW-0547">Nucleotide-binding</keyword>
<dbReference type="GO" id="GO:0005829">
    <property type="term" value="C:cytosol"/>
    <property type="evidence" value="ECO:0007669"/>
    <property type="project" value="TreeGrafter"/>
</dbReference>
<dbReference type="GO" id="GO:0005524">
    <property type="term" value="F:ATP binding"/>
    <property type="evidence" value="ECO:0007669"/>
    <property type="project" value="UniProtKB-UniRule"/>
</dbReference>
<dbReference type="PANTHER" id="PTHR10344:SF4">
    <property type="entry name" value="UMP-CMP KINASE 2, MITOCHONDRIAL"/>
    <property type="match status" value="1"/>
</dbReference>
<feature type="binding site" evidence="12">
    <location>
        <begin position="8"/>
        <end position="15"/>
    </location>
    <ligand>
        <name>ATP</name>
        <dbReference type="ChEBI" id="CHEBI:30616"/>
    </ligand>
</feature>
<dbReference type="PANTHER" id="PTHR10344">
    <property type="entry name" value="THYMIDYLATE KINASE"/>
    <property type="match status" value="1"/>
</dbReference>
<keyword evidence="8 12" id="KW-0067">ATP-binding</keyword>
<proteinExistence type="inferred from homology"/>
<evidence type="ECO:0000256" key="8">
    <source>
        <dbReference type="ARBA" id="ARBA00022840"/>
    </source>
</evidence>
<evidence type="ECO:0000259" key="13">
    <source>
        <dbReference type="Pfam" id="PF02223"/>
    </source>
</evidence>
<dbReference type="GO" id="GO:0006227">
    <property type="term" value="P:dUDP biosynthetic process"/>
    <property type="evidence" value="ECO:0007669"/>
    <property type="project" value="TreeGrafter"/>
</dbReference>
<dbReference type="Pfam" id="PF02223">
    <property type="entry name" value="Thymidylate_kin"/>
    <property type="match status" value="1"/>
</dbReference>
<dbReference type="EC" id="2.7.4.9" evidence="2 12"/>
<dbReference type="GO" id="GO:0006235">
    <property type="term" value="P:dTTP biosynthetic process"/>
    <property type="evidence" value="ECO:0007669"/>
    <property type="project" value="UniProtKB-UniRule"/>
</dbReference>
<gene>
    <name evidence="12 14" type="primary">tmk</name>
    <name evidence="14" type="ORF">EVA96_03450</name>
</gene>
<name>A0A520MEV2_9GAMM</name>
<dbReference type="InterPro" id="IPR039430">
    <property type="entry name" value="Thymidylate_kin-like_dom"/>
</dbReference>
<dbReference type="CDD" id="cd01672">
    <property type="entry name" value="TMPK"/>
    <property type="match status" value="1"/>
</dbReference>
<keyword evidence="5 12" id="KW-0545">Nucleotide biosynthesis</keyword>
<evidence type="ECO:0000313" key="14">
    <source>
        <dbReference type="EMBL" id="RZO19752.1"/>
    </source>
</evidence>
<dbReference type="Proteomes" id="UP000315782">
    <property type="component" value="Unassembled WGS sequence"/>
</dbReference>
<evidence type="ECO:0000256" key="10">
    <source>
        <dbReference type="ARBA" id="ARBA00048743"/>
    </source>
</evidence>
<evidence type="ECO:0000256" key="6">
    <source>
        <dbReference type="ARBA" id="ARBA00022741"/>
    </source>
</evidence>
<dbReference type="NCBIfam" id="TIGR00041">
    <property type="entry name" value="DTMP_kinase"/>
    <property type="match status" value="1"/>
</dbReference>
<comment type="catalytic activity">
    <reaction evidence="10 12">
        <text>dTMP + ATP = dTDP + ADP</text>
        <dbReference type="Rhea" id="RHEA:13517"/>
        <dbReference type="ChEBI" id="CHEBI:30616"/>
        <dbReference type="ChEBI" id="CHEBI:58369"/>
        <dbReference type="ChEBI" id="CHEBI:63528"/>
        <dbReference type="ChEBI" id="CHEBI:456216"/>
        <dbReference type="EC" id="2.7.4.9"/>
    </reaction>
</comment>
<evidence type="ECO:0000313" key="15">
    <source>
        <dbReference type="Proteomes" id="UP000315782"/>
    </source>
</evidence>
<dbReference type="Gene3D" id="3.40.50.300">
    <property type="entry name" value="P-loop containing nucleotide triphosphate hydrolases"/>
    <property type="match status" value="1"/>
</dbReference>
<organism evidence="14 15">
    <name type="scientific">SAR86 cluster bacterium</name>
    <dbReference type="NCBI Taxonomy" id="2030880"/>
    <lineage>
        <taxon>Bacteria</taxon>
        <taxon>Pseudomonadati</taxon>
        <taxon>Pseudomonadota</taxon>
        <taxon>Gammaproteobacteria</taxon>
        <taxon>SAR86 cluster</taxon>
    </lineage>
</organism>
<dbReference type="AlphaFoldDB" id="A0A520MEV2"/>
<evidence type="ECO:0000256" key="12">
    <source>
        <dbReference type="HAMAP-Rule" id="MF_00165"/>
    </source>
</evidence>
<evidence type="ECO:0000256" key="7">
    <source>
        <dbReference type="ARBA" id="ARBA00022777"/>
    </source>
</evidence>
<comment type="similarity">
    <text evidence="1 12">Belongs to the thymidylate kinase family.</text>
</comment>
<sequence>MKIISFEGIEGVGKSTQIKLLNEYLGSKGLKTEILREPGSTVTGEMIRDILLNSKESLSSESELLLMFAARAQLIHEKVINSKNDIILFDRFYDASIAYQGAGRGLSIDFIENLIAFSKCPSPLITFLLDISVKDGFARKAEDIKDRIESSGDKFFEKVREGYISLSKQYPERIKLINANNSVEKIHQDILKEIEIVI</sequence>
<evidence type="ECO:0000256" key="9">
    <source>
        <dbReference type="ARBA" id="ARBA00029962"/>
    </source>
</evidence>
<evidence type="ECO:0000256" key="3">
    <source>
        <dbReference type="ARBA" id="ARBA00017144"/>
    </source>
</evidence>
<comment type="function">
    <text evidence="11 12">Phosphorylation of dTMP to form dTDP in both de novo and salvage pathways of dTTP synthesis.</text>
</comment>
<accession>A0A520MEV2</accession>
<comment type="caution">
    <text evidence="14">The sequence shown here is derived from an EMBL/GenBank/DDBJ whole genome shotgun (WGS) entry which is preliminary data.</text>
</comment>
<protein>
    <recommendedName>
        <fullName evidence="3 12">Thymidylate kinase</fullName>
        <ecNumber evidence="2 12">2.7.4.9</ecNumber>
    </recommendedName>
    <alternativeName>
        <fullName evidence="9 12">dTMP kinase</fullName>
    </alternativeName>
</protein>
<dbReference type="GO" id="GO:0006233">
    <property type="term" value="P:dTDP biosynthetic process"/>
    <property type="evidence" value="ECO:0007669"/>
    <property type="project" value="InterPro"/>
</dbReference>
<keyword evidence="4 12" id="KW-0808">Transferase</keyword>
<evidence type="ECO:0000256" key="1">
    <source>
        <dbReference type="ARBA" id="ARBA00009776"/>
    </source>
</evidence>
<keyword evidence="7 12" id="KW-0418">Kinase</keyword>
<dbReference type="SUPFAM" id="SSF52540">
    <property type="entry name" value="P-loop containing nucleoside triphosphate hydrolases"/>
    <property type="match status" value="1"/>
</dbReference>
<dbReference type="GO" id="GO:0004798">
    <property type="term" value="F:dTMP kinase activity"/>
    <property type="evidence" value="ECO:0007669"/>
    <property type="project" value="UniProtKB-UniRule"/>
</dbReference>
<dbReference type="HAMAP" id="MF_00165">
    <property type="entry name" value="Thymidylate_kinase"/>
    <property type="match status" value="1"/>
</dbReference>
<dbReference type="EMBL" id="SHBI01000029">
    <property type="protein sequence ID" value="RZO19752.1"/>
    <property type="molecule type" value="Genomic_DNA"/>
</dbReference>
<evidence type="ECO:0000256" key="11">
    <source>
        <dbReference type="ARBA" id="ARBA00057735"/>
    </source>
</evidence>
<reference evidence="14 15" key="1">
    <citation type="submission" date="2019-02" db="EMBL/GenBank/DDBJ databases">
        <title>Prokaryotic population dynamics and viral predation in marine succession experiment using metagenomics: the confinement effect.</title>
        <authorList>
            <person name="Haro-Moreno J.M."/>
            <person name="Rodriguez-Valera F."/>
            <person name="Lopez-Perez M."/>
        </authorList>
    </citation>
    <scope>NUCLEOTIDE SEQUENCE [LARGE SCALE GENOMIC DNA]</scope>
    <source>
        <strain evidence="14">MED-G163</strain>
    </source>
</reference>
<dbReference type="InterPro" id="IPR018094">
    <property type="entry name" value="Thymidylate_kinase"/>
</dbReference>
<dbReference type="FunFam" id="3.40.50.300:FF:000225">
    <property type="entry name" value="Thymidylate kinase"/>
    <property type="match status" value="1"/>
</dbReference>
<feature type="domain" description="Thymidylate kinase-like" evidence="13">
    <location>
        <begin position="6"/>
        <end position="190"/>
    </location>
</feature>
<evidence type="ECO:0000256" key="4">
    <source>
        <dbReference type="ARBA" id="ARBA00022679"/>
    </source>
</evidence>
<evidence type="ECO:0000256" key="5">
    <source>
        <dbReference type="ARBA" id="ARBA00022727"/>
    </source>
</evidence>
<dbReference type="InterPro" id="IPR027417">
    <property type="entry name" value="P-loop_NTPase"/>
</dbReference>